<name>A0A6J1PGY4_9HYME</name>
<dbReference type="OrthoDB" id="7615957at2759"/>
<dbReference type="Proteomes" id="UP000504618">
    <property type="component" value="Unplaced"/>
</dbReference>
<reference evidence="2" key="1">
    <citation type="submission" date="2025-08" db="UniProtKB">
        <authorList>
            <consortium name="RefSeq"/>
        </authorList>
    </citation>
    <scope>IDENTIFICATION</scope>
    <source>
        <tissue evidence="2">Whole body</tissue>
    </source>
</reference>
<gene>
    <name evidence="2" type="primary">LOC112452694</name>
</gene>
<evidence type="ECO:0000313" key="1">
    <source>
        <dbReference type="Proteomes" id="UP000504618"/>
    </source>
</evidence>
<evidence type="ECO:0000313" key="2">
    <source>
        <dbReference type="RefSeq" id="XP_024868799.1"/>
    </source>
</evidence>
<organism evidence="1 2">
    <name type="scientific">Temnothorax curvispinosus</name>
    <dbReference type="NCBI Taxonomy" id="300111"/>
    <lineage>
        <taxon>Eukaryota</taxon>
        <taxon>Metazoa</taxon>
        <taxon>Ecdysozoa</taxon>
        <taxon>Arthropoda</taxon>
        <taxon>Hexapoda</taxon>
        <taxon>Insecta</taxon>
        <taxon>Pterygota</taxon>
        <taxon>Neoptera</taxon>
        <taxon>Endopterygota</taxon>
        <taxon>Hymenoptera</taxon>
        <taxon>Apocrita</taxon>
        <taxon>Aculeata</taxon>
        <taxon>Formicoidea</taxon>
        <taxon>Formicidae</taxon>
        <taxon>Myrmicinae</taxon>
        <taxon>Temnothorax</taxon>
    </lineage>
</organism>
<dbReference type="RefSeq" id="XP_024868799.1">
    <property type="nucleotide sequence ID" value="XM_025013031.1"/>
</dbReference>
<sequence>MGYGVEIWGWEEKEGMERLEERYLRWVLGVDRRTPGYLVREELQREKLRGRAGRRVWKFGRRLEEGGGSELARRCWEEVKEKSRRRGRLSDWEEGRKKYLSDRGLWEEGEGEKKGEQEARLEEMVKWEREVQRAERWERIKESRYSKWYKKVKKEGIPEYLKKGWGESR</sequence>
<keyword evidence="1" id="KW-1185">Reference proteome</keyword>
<accession>A0A6J1PGY4</accession>
<protein>
    <submittedName>
        <fullName evidence="2">Calcium-binding and coiled-coil domain-containing protein 2-like</fullName>
    </submittedName>
</protein>
<proteinExistence type="predicted"/>
<dbReference type="GeneID" id="112452694"/>
<dbReference type="AlphaFoldDB" id="A0A6J1PGY4"/>